<sequence length="103" mass="11915">MEITGLLRLSILSNSLSPSLSSLCHWSKGEIYPNSPPKHEYGCKRVGRRKRRRTGAVPFKNLRHGRRLIDGRDRLLEFEQEQFRGLEPSRVRSSSSSYLFQAQ</sequence>
<evidence type="ECO:0000313" key="2">
    <source>
        <dbReference type="Proteomes" id="UP001163603"/>
    </source>
</evidence>
<comment type="caution">
    <text evidence="1">The sequence shown here is derived from an EMBL/GenBank/DDBJ whole genome shotgun (WGS) entry which is preliminary data.</text>
</comment>
<name>A0ACC0YDW9_9ROSI</name>
<protein>
    <submittedName>
        <fullName evidence="1">Uncharacterized protein</fullName>
    </submittedName>
</protein>
<dbReference type="Proteomes" id="UP001163603">
    <property type="component" value="Chromosome 7"/>
</dbReference>
<reference evidence="2" key="1">
    <citation type="journal article" date="2023" name="G3 (Bethesda)">
        <title>Genome assembly and association tests identify interacting loci associated with vigor, precocity, and sex in interspecific pistachio rootstocks.</title>
        <authorList>
            <person name="Palmer W."/>
            <person name="Jacygrad E."/>
            <person name="Sagayaradj S."/>
            <person name="Cavanaugh K."/>
            <person name="Han R."/>
            <person name="Bertier L."/>
            <person name="Beede B."/>
            <person name="Kafkas S."/>
            <person name="Golino D."/>
            <person name="Preece J."/>
            <person name="Michelmore R."/>
        </authorList>
    </citation>
    <scope>NUCLEOTIDE SEQUENCE [LARGE SCALE GENOMIC DNA]</scope>
</reference>
<accession>A0ACC0YDW9</accession>
<keyword evidence="2" id="KW-1185">Reference proteome</keyword>
<dbReference type="EMBL" id="CM047742">
    <property type="protein sequence ID" value="KAJ0034593.1"/>
    <property type="molecule type" value="Genomic_DNA"/>
</dbReference>
<evidence type="ECO:0000313" key="1">
    <source>
        <dbReference type="EMBL" id="KAJ0034593.1"/>
    </source>
</evidence>
<organism evidence="1 2">
    <name type="scientific">Pistacia integerrima</name>
    <dbReference type="NCBI Taxonomy" id="434235"/>
    <lineage>
        <taxon>Eukaryota</taxon>
        <taxon>Viridiplantae</taxon>
        <taxon>Streptophyta</taxon>
        <taxon>Embryophyta</taxon>
        <taxon>Tracheophyta</taxon>
        <taxon>Spermatophyta</taxon>
        <taxon>Magnoliopsida</taxon>
        <taxon>eudicotyledons</taxon>
        <taxon>Gunneridae</taxon>
        <taxon>Pentapetalae</taxon>
        <taxon>rosids</taxon>
        <taxon>malvids</taxon>
        <taxon>Sapindales</taxon>
        <taxon>Anacardiaceae</taxon>
        <taxon>Pistacia</taxon>
    </lineage>
</organism>
<proteinExistence type="predicted"/>
<gene>
    <name evidence="1" type="ORF">Pint_25519</name>
</gene>